<protein>
    <recommendedName>
        <fullName evidence="5">C2H2-type domain-containing protein</fullName>
    </recommendedName>
</protein>
<feature type="domain" description="C2H2-type" evidence="5">
    <location>
        <begin position="182"/>
        <end position="202"/>
    </location>
</feature>
<dbReference type="PROSITE" id="PS00028">
    <property type="entry name" value="ZINC_FINGER_C2H2_1"/>
    <property type="match status" value="2"/>
</dbReference>
<dbReference type="AlphaFoldDB" id="A0A9Q8T0V3"/>
<gene>
    <name evidence="6" type="ORF">CLUP02_12696</name>
</gene>
<evidence type="ECO:0000256" key="1">
    <source>
        <dbReference type="ARBA" id="ARBA00022723"/>
    </source>
</evidence>
<dbReference type="GO" id="GO:0005634">
    <property type="term" value="C:nucleus"/>
    <property type="evidence" value="ECO:0007669"/>
    <property type="project" value="UniProtKB-ARBA"/>
</dbReference>
<keyword evidence="1" id="KW-0479">Metal-binding</keyword>
<dbReference type="InterPro" id="IPR036236">
    <property type="entry name" value="Znf_C2H2_sf"/>
</dbReference>
<dbReference type="KEGG" id="clup:CLUP02_12696"/>
<evidence type="ECO:0000313" key="7">
    <source>
        <dbReference type="Proteomes" id="UP000830671"/>
    </source>
</evidence>
<sequence>MNYFEDGKDQVLDEMAFDEGQEFEFLTALSEDDYPKQETISGFQPEPAQHVNFNADALSADQVYCQMSSELPAGGSGGSSGHSQYPLFGTEPDRSRVIDDQNVSTHSFIGLVCPKDAVDFPIVEEGKETTQTEFEEEDIPLGNDENSWYGVYFCTRPGCDILFSTPGARRKHFRTHCTPVICPVCPKRMAWQRDMRKHYDTHFKRPHYQCRCGKDYSKMDNLNKHIKSKTTSQQMVQTKPMRPKL</sequence>
<dbReference type="GO" id="GO:0008270">
    <property type="term" value="F:zinc ion binding"/>
    <property type="evidence" value="ECO:0007669"/>
    <property type="project" value="UniProtKB-KW"/>
</dbReference>
<keyword evidence="2" id="KW-0677">Repeat</keyword>
<dbReference type="InterPro" id="IPR050329">
    <property type="entry name" value="GLI_C2H2-zinc-finger"/>
</dbReference>
<dbReference type="RefSeq" id="XP_049148805.1">
    <property type="nucleotide sequence ID" value="XM_049291659.1"/>
</dbReference>
<evidence type="ECO:0000256" key="4">
    <source>
        <dbReference type="ARBA" id="ARBA00022833"/>
    </source>
</evidence>
<dbReference type="GeneID" id="73346669"/>
<reference evidence="6" key="1">
    <citation type="journal article" date="2021" name="Mol. Plant Microbe Interact.">
        <title>Complete Genome Sequence of the Plant-Pathogenic Fungus Colletotrichum lupini.</title>
        <authorList>
            <person name="Baroncelli R."/>
            <person name="Pensec F."/>
            <person name="Da Lio D."/>
            <person name="Boufleur T."/>
            <person name="Vicente I."/>
            <person name="Sarrocco S."/>
            <person name="Picot A."/>
            <person name="Baraldi E."/>
            <person name="Sukno S."/>
            <person name="Thon M."/>
            <person name="Le Floch G."/>
        </authorList>
    </citation>
    <scope>NUCLEOTIDE SEQUENCE</scope>
    <source>
        <strain evidence="6">IMI 504893</strain>
    </source>
</reference>
<dbReference type="PANTHER" id="PTHR19818:SF139">
    <property type="entry name" value="PAIR-RULE PROTEIN ODD-PAIRED"/>
    <property type="match status" value="1"/>
</dbReference>
<dbReference type="Proteomes" id="UP000830671">
    <property type="component" value="Chromosome 6"/>
</dbReference>
<dbReference type="InterPro" id="IPR013087">
    <property type="entry name" value="Znf_C2H2_type"/>
</dbReference>
<name>A0A9Q8T0V3_9PEZI</name>
<keyword evidence="4" id="KW-0862">Zinc</keyword>
<dbReference type="Gene3D" id="3.30.160.60">
    <property type="entry name" value="Classic Zinc Finger"/>
    <property type="match status" value="1"/>
</dbReference>
<keyword evidence="3" id="KW-0863">Zinc-finger</keyword>
<dbReference type="GO" id="GO:0000981">
    <property type="term" value="F:DNA-binding transcription factor activity, RNA polymerase II-specific"/>
    <property type="evidence" value="ECO:0007669"/>
    <property type="project" value="TreeGrafter"/>
</dbReference>
<evidence type="ECO:0000256" key="2">
    <source>
        <dbReference type="ARBA" id="ARBA00022737"/>
    </source>
</evidence>
<dbReference type="EMBL" id="CP019478">
    <property type="protein sequence ID" value="UQC87194.1"/>
    <property type="molecule type" value="Genomic_DNA"/>
</dbReference>
<evidence type="ECO:0000256" key="3">
    <source>
        <dbReference type="ARBA" id="ARBA00022771"/>
    </source>
</evidence>
<dbReference type="SMART" id="SM00355">
    <property type="entry name" value="ZnF_C2H2"/>
    <property type="match status" value="2"/>
</dbReference>
<organism evidence="6 7">
    <name type="scientific">Colletotrichum lupini</name>
    <dbReference type="NCBI Taxonomy" id="145971"/>
    <lineage>
        <taxon>Eukaryota</taxon>
        <taxon>Fungi</taxon>
        <taxon>Dikarya</taxon>
        <taxon>Ascomycota</taxon>
        <taxon>Pezizomycotina</taxon>
        <taxon>Sordariomycetes</taxon>
        <taxon>Hypocreomycetidae</taxon>
        <taxon>Glomerellales</taxon>
        <taxon>Glomerellaceae</taxon>
        <taxon>Colletotrichum</taxon>
        <taxon>Colletotrichum acutatum species complex</taxon>
    </lineage>
</organism>
<dbReference type="GO" id="GO:0045944">
    <property type="term" value="P:positive regulation of transcription by RNA polymerase II"/>
    <property type="evidence" value="ECO:0007669"/>
    <property type="project" value="UniProtKB-ARBA"/>
</dbReference>
<evidence type="ECO:0000313" key="6">
    <source>
        <dbReference type="EMBL" id="UQC87194.1"/>
    </source>
</evidence>
<dbReference type="SUPFAM" id="SSF57667">
    <property type="entry name" value="beta-beta-alpha zinc fingers"/>
    <property type="match status" value="1"/>
</dbReference>
<dbReference type="PANTHER" id="PTHR19818">
    <property type="entry name" value="ZINC FINGER PROTEIN ZIC AND GLI"/>
    <property type="match status" value="1"/>
</dbReference>
<feature type="domain" description="C2H2-type" evidence="5">
    <location>
        <begin position="154"/>
        <end position="176"/>
    </location>
</feature>
<keyword evidence="7" id="KW-1185">Reference proteome</keyword>
<dbReference type="GO" id="GO:0000978">
    <property type="term" value="F:RNA polymerase II cis-regulatory region sequence-specific DNA binding"/>
    <property type="evidence" value="ECO:0007669"/>
    <property type="project" value="TreeGrafter"/>
</dbReference>
<evidence type="ECO:0000259" key="5">
    <source>
        <dbReference type="PROSITE" id="PS00028"/>
    </source>
</evidence>
<accession>A0A9Q8T0V3</accession>
<proteinExistence type="predicted"/>